<name>A0ABS6N0G1_9GAMM</name>
<dbReference type="InterPro" id="IPR004244">
    <property type="entry name" value="Transposase_22"/>
</dbReference>
<protein>
    <recommendedName>
        <fullName evidence="1">L1 transposable element RRM domain-containing protein</fullName>
    </recommendedName>
</protein>
<dbReference type="EMBL" id="JAHRGL010000060">
    <property type="protein sequence ID" value="MBV2134527.1"/>
    <property type="molecule type" value="Genomic_DNA"/>
</dbReference>
<evidence type="ECO:0000313" key="3">
    <source>
        <dbReference type="Proteomes" id="UP000813068"/>
    </source>
</evidence>
<dbReference type="InterPro" id="IPR043636">
    <property type="entry name" value="L1_RRM_dom"/>
</dbReference>
<keyword evidence="3" id="KW-1185">Reference proteome</keyword>
<evidence type="ECO:0000259" key="1">
    <source>
        <dbReference type="Pfam" id="PF02994"/>
    </source>
</evidence>
<gene>
    <name evidence="2" type="ORF">KRX52_17245</name>
</gene>
<feature type="non-terminal residue" evidence="2">
    <location>
        <position position="57"/>
    </location>
</feature>
<dbReference type="Proteomes" id="UP000813068">
    <property type="component" value="Unassembled WGS sequence"/>
</dbReference>
<accession>A0ABS6N0G1</accession>
<feature type="domain" description="L1 transposable element RRM" evidence="1">
    <location>
        <begin position="3"/>
        <end position="55"/>
    </location>
</feature>
<reference evidence="2 3" key="1">
    <citation type="submission" date="2021-06" db="EMBL/GenBank/DDBJ databases">
        <title>Differences between aerobic and microaerobic xylene degrading microbial communities.</title>
        <authorList>
            <person name="Banerjee S."/>
            <person name="Tancsics A."/>
        </authorList>
    </citation>
    <scope>NUCLEOTIDE SEQUENCE [LARGE SCALE GENOMIC DNA]</scope>
    <source>
        <strain evidence="2 3">MAP12</strain>
    </source>
</reference>
<sequence>MKRLNLSIIGIDQGEETQLKGSENILDKILEQNFPNLKKDMPMKLKENYRTPNRVDR</sequence>
<dbReference type="Pfam" id="PF02994">
    <property type="entry name" value="Transposase_22"/>
    <property type="match status" value="1"/>
</dbReference>
<evidence type="ECO:0000313" key="2">
    <source>
        <dbReference type="EMBL" id="MBV2134527.1"/>
    </source>
</evidence>
<dbReference type="PANTHER" id="PTHR11505">
    <property type="entry name" value="L1 TRANSPOSABLE ELEMENT-RELATED"/>
    <property type="match status" value="1"/>
</dbReference>
<proteinExistence type="predicted"/>
<organism evidence="2 3">
    <name type="scientific">Geopseudomonas aromaticivorans</name>
    <dbReference type="NCBI Taxonomy" id="2849492"/>
    <lineage>
        <taxon>Bacteria</taxon>
        <taxon>Pseudomonadati</taxon>
        <taxon>Pseudomonadota</taxon>
        <taxon>Gammaproteobacteria</taxon>
        <taxon>Pseudomonadales</taxon>
        <taxon>Pseudomonadaceae</taxon>
        <taxon>Geopseudomonas</taxon>
    </lineage>
</organism>
<comment type="caution">
    <text evidence="2">The sequence shown here is derived from an EMBL/GenBank/DDBJ whole genome shotgun (WGS) entry which is preliminary data.</text>
</comment>